<proteinExistence type="predicted"/>
<evidence type="ECO:0000313" key="2">
    <source>
        <dbReference type="Proteomes" id="UP001595973"/>
    </source>
</evidence>
<evidence type="ECO:0000313" key="1">
    <source>
        <dbReference type="EMBL" id="MFC4668529.1"/>
    </source>
</evidence>
<reference evidence="2" key="1">
    <citation type="journal article" date="2019" name="Int. J. Syst. Evol. Microbiol.">
        <title>The Global Catalogue of Microorganisms (GCM) 10K type strain sequencing project: providing services to taxonomists for standard genome sequencing and annotation.</title>
        <authorList>
            <consortium name="The Broad Institute Genomics Platform"/>
            <consortium name="The Broad Institute Genome Sequencing Center for Infectious Disease"/>
            <person name="Wu L."/>
            <person name="Ma J."/>
        </authorList>
    </citation>
    <scope>NUCLEOTIDE SEQUENCE [LARGE SCALE GENOMIC DNA]</scope>
    <source>
        <strain evidence="2">CGMCC 4.7283</strain>
    </source>
</reference>
<protein>
    <submittedName>
        <fullName evidence="1">Uncharacterized protein</fullName>
    </submittedName>
</protein>
<dbReference type="Proteomes" id="UP001595973">
    <property type="component" value="Unassembled WGS sequence"/>
</dbReference>
<keyword evidence="2" id="KW-1185">Reference proteome</keyword>
<comment type="caution">
    <text evidence="1">The sequence shown here is derived from an EMBL/GenBank/DDBJ whole genome shotgun (WGS) entry which is preliminary data.</text>
</comment>
<name>A0ABV9KF06_9RHOB</name>
<dbReference type="RefSeq" id="WP_380716819.1">
    <property type="nucleotide sequence ID" value="NZ_JBHSGI010000005.1"/>
</dbReference>
<sequence>MAALRHCDPTLSEDQIEQMVVMSSAGWLQVFDDTKGKRCFAVLNEIRRWYFMTSKDLALFASASEDARGDINRFLDDFRVRFGYSFHSVSGVVQDVVDRAARRGFIASPEEYEILREIEVAGHDNNSECIALIRAYEDKQE</sequence>
<dbReference type="EMBL" id="JBHSGI010000005">
    <property type="protein sequence ID" value="MFC4668529.1"/>
    <property type="molecule type" value="Genomic_DNA"/>
</dbReference>
<gene>
    <name evidence="1" type="ORF">ACFO5X_08200</name>
</gene>
<organism evidence="1 2">
    <name type="scientific">Seohaeicola nanhaiensis</name>
    <dbReference type="NCBI Taxonomy" id="1387282"/>
    <lineage>
        <taxon>Bacteria</taxon>
        <taxon>Pseudomonadati</taxon>
        <taxon>Pseudomonadota</taxon>
        <taxon>Alphaproteobacteria</taxon>
        <taxon>Rhodobacterales</taxon>
        <taxon>Roseobacteraceae</taxon>
        <taxon>Seohaeicola</taxon>
    </lineage>
</organism>
<accession>A0ABV9KF06</accession>